<feature type="compositionally biased region" description="Low complexity" evidence="8">
    <location>
        <begin position="362"/>
        <end position="371"/>
    </location>
</feature>
<evidence type="ECO:0000259" key="10">
    <source>
        <dbReference type="PROSITE" id="PS51968"/>
    </source>
</evidence>
<evidence type="ECO:0000313" key="12">
    <source>
        <dbReference type="Proteomes" id="UP000440578"/>
    </source>
</evidence>
<name>A0A6A4WSH3_AMPAM</name>
<evidence type="ECO:0000256" key="4">
    <source>
        <dbReference type="ARBA" id="ARBA00023125"/>
    </source>
</evidence>
<dbReference type="InterPro" id="IPR057520">
    <property type="entry name" value="GRHL1/CP2_C"/>
</dbReference>
<organism evidence="11 12">
    <name type="scientific">Amphibalanus amphitrite</name>
    <name type="common">Striped barnacle</name>
    <name type="synonym">Balanus amphitrite</name>
    <dbReference type="NCBI Taxonomy" id="1232801"/>
    <lineage>
        <taxon>Eukaryota</taxon>
        <taxon>Metazoa</taxon>
        <taxon>Ecdysozoa</taxon>
        <taxon>Arthropoda</taxon>
        <taxon>Crustacea</taxon>
        <taxon>Multicrustacea</taxon>
        <taxon>Cirripedia</taxon>
        <taxon>Thoracica</taxon>
        <taxon>Thoracicalcarea</taxon>
        <taxon>Balanomorpha</taxon>
        <taxon>Balanoidea</taxon>
        <taxon>Balanidae</taxon>
        <taxon>Amphibalaninae</taxon>
        <taxon>Amphibalanus</taxon>
    </lineage>
</organism>
<dbReference type="InterPro" id="IPR041418">
    <property type="entry name" value="SAM_3"/>
</dbReference>
<comment type="caution">
    <text evidence="11">The sequence shown here is derived from an EMBL/GenBank/DDBJ whole genome shotgun (WGS) entry which is preliminary data.</text>
</comment>
<evidence type="ECO:0000256" key="6">
    <source>
        <dbReference type="ARBA" id="ARBA00023242"/>
    </source>
</evidence>
<feature type="compositionally biased region" description="Low complexity" evidence="8">
    <location>
        <begin position="592"/>
        <end position="601"/>
    </location>
</feature>
<dbReference type="GO" id="GO:0000978">
    <property type="term" value="F:RNA polymerase II cis-regulatory region sequence-specific DNA binding"/>
    <property type="evidence" value="ECO:0007669"/>
    <property type="project" value="TreeGrafter"/>
</dbReference>
<proteinExistence type="inferred from homology"/>
<keyword evidence="5" id="KW-0804">Transcription</keyword>
<dbReference type="EMBL" id="VIIS01000505">
    <property type="protein sequence ID" value="KAF0308229.1"/>
    <property type="molecule type" value="Genomic_DNA"/>
</dbReference>
<dbReference type="PANTHER" id="PTHR11037:SF21">
    <property type="entry name" value="GEMINI, ISOFORM C"/>
    <property type="match status" value="1"/>
</dbReference>
<keyword evidence="6 7" id="KW-0539">Nucleus</keyword>
<dbReference type="GO" id="GO:0001228">
    <property type="term" value="F:DNA-binding transcription activator activity, RNA polymerase II-specific"/>
    <property type="evidence" value="ECO:0007669"/>
    <property type="project" value="TreeGrafter"/>
</dbReference>
<feature type="compositionally biased region" description="Polar residues" evidence="8">
    <location>
        <begin position="397"/>
        <end position="409"/>
    </location>
</feature>
<dbReference type="SUPFAM" id="SSF47769">
    <property type="entry name" value="SAM/Pointed domain"/>
    <property type="match status" value="1"/>
</dbReference>
<feature type="chain" id="PRO_5025677552" evidence="9">
    <location>
        <begin position="17"/>
        <end position="601"/>
    </location>
</feature>
<dbReference type="Proteomes" id="UP000440578">
    <property type="component" value="Unassembled WGS sequence"/>
</dbReference>
<dbReference type="Gene3D" id="1.10.150.50">
    <property type="entry name" value="Transcription Factor, Ets-1"/>
    <property type="match status" value="1"/>
</dbReference>
<comment type="similarity">
    <text evidence="2">Belongs to the grh/CP2 family. CP2 subfamily.</text>
</comment>
<sequence length="601" mass="64984">MAIGLVFLWLWDKIAHWQGGADVDQGLAADFDDSLSGLGVNLSSTTYNMSEALLALPNISNMSTLLKNEAASLPSDSNSLHQNIGETLSPSLLTDVSSAEDIAGGDGASPGRPAAAVVVADSQKRQHHRFQYVLNAATSIATKVNEETLTYLNQGQSYEIRIKKLGDLTSCSDAIFRTKLKLCFHERRLQYIEKEQLDAWRTSRPGDRLLEVDLPLSYGIFDVRQDRNQLNCCEFLWSPNKDVGVYVKVHSVSTEFTPKKHGGEKGVPFRIQAETYSGADSFGALLHCAASQVKVFKLKGADRKHKQDRERFMKRPASEMGKYQPSYDCTVLTEMPVELVYSPQLPPTSAGPSKAPPPAPAPAVSSARLPNVSPPPPAVSVAAAVTPAACAEVEYKQQWSQPSSSPTDSMNEDEGPQRSGAAGTEVPMSDVLSARATAEQTHAWLQRRRFGPHATALCNFTGADLMRLSRDDVVQLCGLADGVRLYNSLHNKLIVPRLTVYVCVPPAPLYHAFYLYQTTHSEISRKLAALLGCTSSQLRQVCVEGPGGVPVLMTDEVSVSQESSDRLDLVLHRTVTRSPPPSTGGGGGGGPSAASSPLSRQ</sequence>
<dbReference type="PROSITE" id="PS51968">
    <property type="entry name" value="GRH_CP2_DB"/>
    <property type="match status" value="1"/>
</dbReference>
<dbReference type="InterPro" id="IPR007604">
    <property type="entry name" value="CP2"/>
</dbReference>
<comment type="subcellular location">
    <subcellularLocation>
        <location evidence="1 7">Nucleus</location>
    </subcellularLocation>
</comment>
<evidence type="ECO:0000256" key="8">
    <source>
        <dbReference type="SAM" id="MobiDB-lite"/>
    </source>
</evidence>
<dbReference type="AlphaFoldDB" id="A0A6A4WSH3"/>
<dbReference type="Pfam" id="PF04516">
    <property type="entry name" value="CP2"/>
    <property type="match status" value="1"/>
</dbReference>
<dbReference type="OrthoDB" id="9996779at2759"/>
<feature type="signal peptide" evidence="9">
    <location>
        <begin position="1"/>
        <end position="16"/>
    </location>
</feature>
<dbReference type="InterPro" id="IPR040167">
    <property type="entry name" value="TF_CP2-like"/>
</dbReference>
<dbReference type="GO" id="GO:0005634">
    <property type="term" value="C:nucleus"/>
    <property type="evidence" value="ECO:0007669"/>
    <property type="project" value="UniProtKB-SubCell"/>
</dbReference>
<feature type="region of interest" description="Disordered" evidence="8">
    <location>
        <begin position="395"/>
        <end position="425"/>
    </location>
</feature>
<dbReference type="Pfam" id="PF18016">
    <property type="entry name" value="SAM_3"/>
    <property type="match status" value="1"/>
</dbReference>
<keyword evidence="4 7" id="KW-0238">DNA-binding</keyword>
<feature type="region of interest" description="Disordered" evidence="8">
    <location>
        <begin position="573"/>
        <end position="601"/>
    </location>
</feature>
<evidence type="ECO:0000256" key="7">
    <source>
        <dbReference type="PROSITE-ProRule" id="PRU01313"/>
    </source>
</evidence>
<dbReference type="Pfam" id="PF25416">
    <property type="entry name" value="GRHL1_C"/>
    <property type="match status" value="1"/>
</dbReference>
<protein>
    <submittedName>
        <fullName evidence="11">Upstream-binding protein 1</fullName>
    </submittedName>
</protein>
<evidence type="ECO:0000256" key="3">
    <source>
        <dbReference type="ARBA" id="ARBA00023015"/>
    </source>
</evidence>
<evidence type="ECO:0000256" key="5">
    <source>
        <dbReference type="ARBA" id="ARBA00023163"/>
    </source>
</evidence>
<reference evidence="11 12" key="1">
    <citation type="submission" date="2019-07" db="EMBL/GenBank/DDBJ databases">
        <title>Draft genome assembly of a fouling barnacle, Amphibalanus amphitrite (Darwin, 1854): The first reference genome for Thecostraca.</title>
        <authorList>
            <person name="Kim W."/>
        </authorList>
    </citation>
    <scope>NUCLEOTIDE SEQUENCE [LARGE SCALE GENOMIC DNA]</scope>
    <source>
        <strain evidence="11">SNU_AA5</strain>
        <tissue evidence="11">Soma without cirri and trophi</tissue>
    </source>
</reference>
<feature type="domain" description="Grh/CP2 DB" evidence="10">
    <location>
        <begin position="126"/>
        <end position="358"/>
    </location>
</feature>
<keyword evidence="9" id="KW-0732">Signal</keyword>
<feature type="region of interest" description="Disordered" evidence="8">
    <location>
        <begin position="343"/>
        <end position="379"/>
    </location>
</feature>
<evidence type="ECO:0000256" key="2">
    <source>
        <dbReference type="ARBA" id="ARBA00010852"/>
    </source>
</evidence>
<evidence type="ECO:0000313" key="11">
    <source>
        <dbReference type="EMBL" id="KAF0308229.1"/>
    </source>
</evidence>
<gene>
    <name evidence="11" type="primary">UBP1</name>
    <name evidence="11" type="ORF">FJT64_020512</name>
</gene>
<dbReference type="InterPro" id="IPR013761">
    <property type="entry name" value="SAM/pointed_sf"/>
</dbReference>
<evidence type="ECO:0000256" key="9">
    <source>
        <dbReference type="SAM" id="SignalP"/>
    </source>
</evidence>
<keyword evidence="3" id="KW-0805">Transcription regulation</keyword>
<evidence type="ECO:0000256" key="1">
    <source>
        <dbReference type="ARBA" id="ARBA00004123"/>
    </source>
</evidence>
<dbReference type="PANTHER" id="PTHR11037">
    <property type="entry name" value="TRANSCRIPTION FACTOR CP2"/>
    <property type="match status" value="1"/>
</dbReference>
<keyword evidence="12" id="KW-1185">Reference proteome</keyword>
<accession>A0A6A4WSH3</accession>